<dbReference type="PANTHER" id="PTHR12313">
    <property type="entry name" value="E3 UBIQUITIN-PROTEIN LIGASE RNF5-RELATED"/>
    <property type="match status" value="1"/>
</dbReference>
<evidence type="ECO:0000256" key="7">
    <source>
        <dbReference type="ARBA" id="ARBA00022771"/>
    </source>
</evidence>
<dbReference type="InterPro" id="IPR018957">
    <property type="entry name" value="Znf_C3HC4_RING-type"/>
</dbReference>
<dbReference type="GO" id="GO:0061630">
    <property type="term" value="F:ubiquitin protein ligase activity"/>
    <property type="evidence" value="ECO:0007669"/>
    <property type="project" value="UniProtKB-EC"/>
</dbReference>
<evidence type="ECO:0000256" key="4">
    <source>
        <dbReference type="ARBA" id="ARBA00012483"/>
    </source>
</evidence>
<keyword evidence="5" id="KW-0808">Transferase</keyword>
<evidence type="ECO:0000256" key="10">
    <source>
        <dbReference type="ARBA" id="ARBA00023136"/>
    </source>
</evidence>
<dbReference type="InterPro" id="IPR013083">
    <property type="entry name" value="Znf_RING/FYVE/PHD"/>
</dbReference>
<feature type="compositionally biased region" description="Polar residues" evidence="12">
    <location>
        <begin position="1"/>
        <end position="13"/>
    </location>
</feature>
<feature type="domain" description="RING-type" evidence="14">
    <location>
        <begin position="39"/>
        <end position="80"/>
    </location>
</feature>
<protein>
    <recommendedName>
        <fullName evidence="4">RING-type E3 ubiquitin transferase</fullName>
        <ecNumber evidence="4">2.3.2.27</ecNumber>
    </recommendedName>
</protein>
<dbReference type="SUPFAM" id="SSF57850">
    <property type="entry name" value="RING/U-box"/>
    <property type="match status" value="1"/>
</dbReference>
<dbReference type="EC" id="2.3.2.27" evidence="4"/>
<dbReference type="GO" id="GO:0006511">
    <property type="term" value="P:ubiquitin-dependent protein catabolic process"/>
    <property type="evidence" value="ECO:0007669"/>
    <property type="project" value="InterPro"/>
</dbReference>
<reference evidence="15 16" key="1">
    <citation type="submission" date="2023-03" db="EMBL/GenBank/DDBJ databases">
        <title>Genome insight into feeding habits of ladybird beetles.</title>
        <authorList>
            <person name="Li H.-S."/>
            <person name="Huang Y.-H."/>
            <person name="Pang H."/>
        </authorList>
    </citation>
    <scope>NUCLEOTIDE SEQUENCE [LARGE SCALE GENOMIC DNA]</scope>
    <source>
        <strain evidence="15">SYSU_2023b</strain>
        <tissue evidence="15">Whole body</tissue>
    </source>
</reference>
<evidence type="ECO:0000256" key="1">
    <source>
        <dbReference type="ARBA" id="ARBA00000900"/>
    </source>
</evidence>
<dbReference type="FunFam" id="3.30.40.10:FF:000062">
    <property type="entry name" value="E3 ubiquitin-protein ligase RNF185"/>
    <property type="match status" value="1"/>
</dbReference>
<feature type="region of interest" description="Disordered" evidence="12">
    <location>
        <begin position="91"/>
        <end position="120"/>
    </location>
</feature>
<evidence type="ECO:0000256" key="5">
    <source>
        <dbReference type="ARBA" id="ARBA00022679"/>
    </source>
</evidence>
<keyword evidence="8" id="KW-0833">Ubl conjugation pathway</keyword>
<evidence type="ECO:0000259" key="14">
    <source>
        <dbReference type="PROSITE" id="PS50089"/>
    </source>
</evidence>
<dbReference type="InterPro" id="IPR001841">
    <property type="entry name" value="Znf_RING"/>
</dbReference>
<evidence type="ECO:0000256" key="8">
    <source>
        <dbReference type="ARBA" id="ARBA00022786"/>
    </source>
</evidence>
<keyword evidence="13" id="KW-1133">Transmembrane helix</keyword>
<comment type="catalytic activity">
    <reaction evidence="1">
        <text>S-ubiquitinyl-[E2 ubiquitin-conjugating enzyme]-L-cysteine + [acceptor protein]-L-lysine = [E2 ubiquitin-conjugating enzyme]-L-cysteine + N(6)-ubiquitinyl-[acceptor protein]-L-lysine.</text>
        <dbReference type="EC" id="2.3.2.27"/>
    </reaction>
</comment>
<dbReference type="PROSITE" id="PS50089">
    <property type="entry name" value="ZF_RING_2"/>
    <property type="match status" value="1"/>
</dbReference>
<dbReference type="CDD" id="cd16744">
    <property type="entry name" value="RING-HC_RNF185"/>
    <property type="match status" value="1"/>
</dbReference>
<dbReference type="InterPro" id="IPR017907">
    <property type="entry name" value="Znf_RING_CS"/>
</dbReference>
<keyword evidence="16" id="KW-1185">Reference proteome</keyword>
<dbReference type="SMART" id="SM00184">
    <property type="entry name" value="RING"/>
    <property type="match status" value="1"/>
</dbReference>
<dbReference type="Proteomes" id="UP001431783">
    <property type="component" value="Unassembled WGS sequence"/>
</dbReference>
<dbReference type="Gene3D" id="3.30.40.10">
    <property type="entry name" value="Zinc/RING finger domain, C3HC4 (zinc finger)"/>
    <property type="match status" value="1"/>
</dbReference>
<dbReference type="AlphaFoldDB" id="A0AAW1U8X7"/>
<keyword evidence="6" id="KW-0479">Metal-binding</keyword>
<feature type="compositionally biased region" description="Basic and acidic residues" evidence="12">
    <location>
        <begin position="97"/>
        <end position="107"/>
    </location>
</feature>
<dbReference type="GO" id="GO:0008270">
    <property type="term" value="F:zinc ion binding"/>
    <property type="evidence" value="ECO:0007669"/>
    <property type="project" value="UniProtKB-KW"/>
</dbReference>
<comment type="pathway">
    <text evidence="3">Protein modification; protein ubiquitination.</text>
</comment>
<keyword evidence="10 13" id="KW-0472">Membrane</keyword>
<evidence type="ECO:0000256" key="2">
    <source>
        <dbReference type="ARBA" id="ARBA00004308"/>
    </source>
</evidence>
<dbReference type="GO" id="GO:0005783">
    <property type="term" value="C:endoplasmic reticulum"/>
    <property type="evidence" value="ECO:0007669"/>
    <property type="project" value="InterPro"/>
</dbReference>
<keyword evidence="7 11" id="KW-0863">Zinc-finger</keyword>
<organism evidence="15 16">
    <name type="scientific">Henosepilachna vigintioctopunctata</name>
    <dbReference type="NCBI Taxonomy" id="420089"/>
    <lineage>
        <taxon>Eukaryota</taxon>
        <taxon>Metazoa</taxon>
        <taxon>Ecdysozoa</taxon>
        <taxon>Arthropoda</taxon>
        <taxon>Hexapoda</taxon>
        <taxon>Insecta</taxon>
        <taxon>Pterygota</taxon>
        <taxon>Neoptera</taxon>
        <taxon>Endopterygota</taxon>
        <taxon>Coleoptera</taxon>
        <taxon>Polyphaga</taxon>
        <taxon>Cucujiformia</taxon>
        <taxon>Coccinelloidea</taxon>
        <taxon>Coccinellidae</taxon>
        <taxon>Epilachninae</taxon>
        <taxon>Epilachnini</taxon>
        <taxon>Henosepilachna</taxon>
    </lineage>
</organism>
<comment type="subcellular location">
    <subcellularLocation>
        <location evidence="2">Endomembrane system</location>
    </subcellularLocation>
</comment>
<feature type="region of interest" description="Disordered" evidence="12">
    <location>
        <begin position="1"/>
        <end position="31"/>
    </location>
</feature>
<evidence type="ECO:0000313" key="15">
    <source>
        <dbReference type="EMBL" id="KAK9877044.1"/>
    </source>
</evidence>
<sequence length="192" mass="21486">MSGVTENLKSSQEPNKERQDPDSSDTPDEEKKDDRIFECNICLDTAKDAVVSMCGHLFCWPCLHQWLETRPNRQVCPVCKASISKEKVVPLYGRGSSKQEDPREKVPPRPAGQRTEPEPGSAFSGFGFADNGFHMSFGIGAFPFGFFTSTFNFGDARPTAAARGTQQHMEEQFLSKIFLWMAILFVAWLLLA</sequence>
<dbReference type="EMBL" id="JARQZJ010000039">
    <property type="protein sequence ID" value="KAK9877044.1"/>
    <property type="molecule type" value="Genomic_DNA"/>
</dbReference>
<evidence type="ECO:0000256" key="11">
    <source>
        <dbReference type="PROSITE-ProRule" id="PRU00175"/>
    </source>
</evidence>
<comment type="caution">
    <text evidence="15">The sequence shown here is derived from an EMBL/GenBank/DDBJ whole genome shotgun (WGS) entry which is preliminary data.</text>
</comment>
<gene>
    <name evidence="15" type="ORF">WA026_016073</name>
</gene>
<name>A0AAW1U8X7_9CUCU</name>
<accession>A0AAW1U8X7</accession>
<evidence type="ECO:0000256" key="3">
    <source>
        <dbReference type="ARBA" id="ARBA00004906"/>
    </source>
</evidence>
<dbReference type="PROSITE" id="PS00518">
    <property type="entry name" value="ZF_RING_1"/>
    <property type="match status" value="1"/>
</dbReference>
<evidence type="ECO:0000256" key="13">
    <source>
        <dbReference type="SAM" id="Phobius"/>
    </source>
</evidence>
<evidence type="ECO:0000256" key="6">
    <source>
        <dbReference type="ARBA" id="ARBA00022723"/>
    </source>
</evidence>
<evidence type="ECO:0000256" key="9">
    <source>
        <dbReference type="ARBA" id="ARBA00022833"/>
    </source>
</evidence>
<proteinExistence type="predicted"/>
<dbReference type="Pfam" id="PF00097">
    <property type="entry name" value="zf-C3HC4"/>
    <property type="match status" value="1"/>
</dbReference>
<keyword evidence="9" id="KW-0862">Zinc</keyword>
<feature type="transmembrane region" description="Helical" evidence="13">
    <location>
        <begin position="173"/>
        <end position="191"/>
    </location>
</feature>
<evidence type="ECO:0000313" key="16">
    <source>
        <dbReference type="Proteomes" id="UP001431783"/>
    </source>
</evidence>
<dbReference type="GO" id="GO:0005634">
    <property type="term" value="C:nucleus"/>
    <property type="evidence" value="ECO:0007669"/>
    <property type="project" value="UniProtKB-ARBA"/>
</dbReference>
<dbReference type="InterPro" id="IPR045103">
    <property type="entry name" value="RNF5/RNF185-like"/>
</dbReference>
<keyword evidence="13" id="KW-0812">Transmembrane</keyword>
<evidence type="ECO:0000256" key="12">
    <source>
        <dbReference type="SAM" id="MobiDB-lite"/>
    </source>
</evidence>